<sequence precursor="true">MKRTLLATFILAVVSSVMAADYTVAPQVRGEIRPPDQQWQRKIESLAPKKPTAQPEGPRKVLVFSLSTGYKHQVAPHVSAIIKILGIKTGAFEVTSSDDVEVFTEERLEGFDAIVLNNVCPTGPGRDLFVDVLNDPDRARELEANLLKCVEKGTGLVAIHGSIAFQNNSTAVSDMLGGSFDFHPKRQGVTLDLVEPSHPLVAAFEGKGFLHEDEPYLFKNAYKQKNFRPLLEMDVSKLDEKTRSNPSVVSDVRYVAWVKRHGKGRVFYCGPSHQPESYETTAMLRFLLDGIQYALGDLRCDDSPTTNRNPIAEKAK</sequence>
<evidence type="ECO:0000259" key="2">
    <source>
        <dbReference type="Pfam" id="PF06283"/>
    </source>
</evidence>
<organism evidence="3 4">
    <name type="scientific">Novipirellula artificiosorum</name>
    <dbReference type="NCBI Taxonomy" id="2528016"/>
    <lineage>
        <taxon>Bacteria</taxon>
        <taxon>Pseudomonadati</taxon>
        <taxon>Planctomycetota</taxon>
        <taxon>Planctomycetia</taxon>
        <taxon>Pirellulales</taxon>
        <taxon>Pirellulaceae</taxon>
        <taxon>Novipirellula</taxon>
    </lineage>
</organism>
<accession>A0A5C6E3X1</accession>
<dbReference type="EMBL" id="SJPV01000001">
    <property type="protein sequence ID" value="TWU41909.1"/>
    <property type="molecule type" value="Genomic_DNA"/>
</dbReference>
<feature type="domain" description="ThuA-like" evidence="2">
    <location>
        <begin position="60"/>
        <end position="294"/>
    </location>
</feature>
<dbReference type="InterPro" id="IPR029010">
    <property type="entry name" value="ThuA-like"/>
</dbReference>
<dbReference type="AlphaFoldDB" id="A0A5C6E3X1"/>
<dbReference type="PANTHER" id="PTHR40469">
    <property type="entry name" value="SECRETED GLYCOSYL HYDROLASE"/>
    <property type="match status" value="1"/>
</dbReference>
<dbReference type="SUPFAM" id="SSF52317">
    <property type="entry name" value="Class I glutamine amidotransferase-like"/>
    <property type="match status" value="1"/>
</dbReference>
<feature type="signal peptide" evidence="1">
    <location>
        <begin position="1"/>
        <end position="19"/>
    </location>
</feature>
<name>A0A5C6E3X1_9BACT</name>
<dbReference type="InterPro" id="IPR029062">
    <property type="entry name" value="Class_I_gatase-like"/>
</dbReference>
<dbReference type="Proteomes" id="UP000319143">
    <property type="component" value="Unassembled WGS sequence"/>
</dbReference>
<evidence type="ECO:0000256" key="1">
    <source>
        <dbReference type="SAM" id="SignalP"/>
    </source>
</evidence>
<dbReference type="OrthoDB" id="9785923at2"/>
<gene>
    <name evidence="3" type="ORF">Poly41_02020</name>
</gene>
<dbReference type="Gene3D" id="3.40.50.880">
    <property type="match status" value="1"/>
</dbReference>
<proteinExistence type="predicted"/>
<keyword evidence="4" id="KW-1185">Reference proteome</keyword>
<feature type="chain" id="PRO_5023004716" evidence="1">
    <location>
        <begin position="20"/>
        <end position="316"/>
    </location>
</feature>
<evidence type="ECO:0000313" key="4">
    <source>
        <dbReference type="Proteomes" id="UP000319143"/>
    </source>
</evidence>
<dbReference type="PANTHER" id="PTHR40469:SF2">
    <property type="entry name" value="GALACTOSE-BINDING DOMAIN-LIKE SUPERFAMILY PROTEIN"/>
    <property type="match status" value="1"/>
</dbReference>
<dbReference type="RefSeq" id="WP_146524064.1">
    <property type="nucleotide sequence ID" value="NZ_SJPV01000001.1"/>
</dbReference>
<evidence type="ECO:0000313" key="3">
    <source>
        <dbReference type="EMBL" id="TWU41909.1"/>
    </source>
</evidence>
<dbReference type="Pfam" id="PF06283">
    <property type="entry name" value="ThuA"/>
    <property type="match status" value="1"/>
</dbReference>
<reference evidence="3 4" key="1">
    <citation type="submission" date="2019-02" db="EMBL/GenBank/DDBJ databases">
        <title>Deep-cultivation of Planctomycetes and their phenomic and genomic characterization uncovers novel biology.</title>
        <authorList>
            <person name="Wiegand S."/>
            <person name="Jogler M."/>
            <person name="Boedeker C."/>
            <person name="Pinto D."/>
            <person name="Vollmers J."/>
            <person name="Rivas-Marin E."/>
            <person name="Kohn T."/>
            <person name="Peeters S.H."/>
            <person name="Heuer A."/>
            <person name="Rast P."/>
            <person name="Oberbeckmann S."/>
            <person name="Bunk B."/>
            <person name="Jeske O."/>
            <person name="Meyerdierks A."/>
            <person name="Storesund J.E."/>
            <person name="Kallscheuer N."/>
            <person name="Luecker S."/>
            <person name="Lage O.M."/>
            <person name="Pohl T."/>
            <person name="Merkel B.J."/>
            <person name="Hornburger P."/>
            <person name="Mueller R.-W."/>
            <person name="Bruemmer F."/>
            <person name="Labrenz M."/>
            <person name="Spormann A.M."/>
            <person name="Op Den Camp H."/>
            <person name="Overmann J."/>
            <person name="Amann R."/>
            <person name="Jetten M.S.M."/>
            <person name="Mascher T."/>
            <person name="Medema M.H."/>
            <person name="Devos D.P."/>
            <person name="Kaster A.-K."/>
            <person name="Ovreas L."/>
            <person name="Rohde M."/>
            <person name="Galperin M.Y."/>
            <person name="Jogler C."/>
        </authorList>
    </citation>
    <scope>NUCLEOTIDE SEQUENCE [LARGE SCALE GENOMIC DNA]</scope>
    <source>
        <strain evidence="3 4">Poly41</strain>
    </source>
</reference>
<comment type="caution">
    <text evidence="3">The sequence shown here is derived from an EMBL/GenBank/DDBJ whole genome shotgun (WGS) entry which is preliminary data.</text>
</comment>
<protein>
    <submittedName>
        <fullName evidence="3">Trehalose utilization</fullName>
    </submittedName>
</protein>
<keyword evidence="1" id="KW-0732">Signal</keyword>